<dbReference type="InterPro" id="IPR016032">
    <property type="entry name" value="Sig_transdc_resp-reg_C-effctor"/>
</dbReference>
<evidence type="ECO:0000256" key="1">
    <source>
        <dbReference type="ARBA" id="ARBA00023125"/>
    </source>
</evidence>
<dbReference type="Pfam" id="PF00072">
    <property type="entry name" value="Response_reg"/>
    <property type="match status" value="1"/>
</dbReference>
<organism evidence="5 6">
    <name type="scientific">Nesterenkonia halobia</name>
    <dbReference type="NCBI Taxonomy" id="37922"/>
    <lineage>
        <taxon>Bacteria</taxon>
        <taxon>Bacillati</taxon>
        <taxon>Actinomycetota</taxon>
        <taxon>Actinomycetes</taxon>
        <taxon>Micrococcales</taxon>
        <taxon>Micrococcaceae</taxon>
        <taxon>Nesterenkonia</taxon>
    </lineage>
</organism>
<evidence type="ECO:0000313" key="5">
    <source>
        <dbReference type="EMBL" id="GAA3285173.1"/>
    </source>
</evidence>
<keyword evidence="1" id="KW-0238">DNA-binding</keyword>
<keyword evidence="2" id="KW-0597">Phosphoprotein</keyword>
<dbReference type="PROSITE" id="PS50043">
    <property type="entry name" value="HTH_LUXR_2"/>
    <property type="match status" value="1"/>
</dbReference>
<dbReference type="SMART" id="SM00448">
    <property type="entry name" value="REC"/>
    <property type="match status" value="1"/>
</dbReference>
<dbReference type="PANTHER" id="PTHR43214">
    <property type="entry name" value="TWO-COMPONENT RESPONSE REGULATOR"/>
    <property type="match status" value="1"/>
</dbReference>
<dbReference type="PROSITE" id="PS00622">
    <property type="entry name" value="HTH_LUXR_1"/>
    <property type="match status" value="1"/>
</dbReference>
<evidence type="ECO:0000313" key="6">
    <source>
        <dbReference type="Proteomes" id="UP001501736"/>
    </source>
</evidence>
<dbReference type="Pfam" id="PF00196">
    <property type="entry name" value="GerE"/>
    <property type="match status" value="1"/>
</dbReference>
<dbReference type="CDD" id="cd06170">
    <property type="entry name" value="LuxR_C_like"/>
    <property type="match status" value="1"/>
</dbReference>
<protein>
    <submittedName>
        <fullName evidence="5">Response regulator transcription factor</fullName>
    </submittedName>
</protein>
<dbReference type="EMBL" id="BAAAYG010000005">
    <property type="protein sequence ID" value="GAA3285173.1"/>
    <property type="molecule type" value="Genomic_DNA"/>
</dbReference>
<reference evidence="6" key="1">
    <citation type="journal article" date="2019" name="Int. J. Syst. Evol. Microbiol.">
        <title>The Global Catalogue of Microorganisms (GCM) 10K type strain sequencing project: providing services to taxonomists for standard genome sequencing and annotation.</title>
        <authorList>
            <consortium name="The Broad Institute Genomics Platform"/>
            <consortium name="The Broad Institute Genome Sequencing Center for Infectious Disease"/>
            <person name="Wu L."/>
            <person name="Ma J."/>
        </authorList>
    </citation>
    <scope>NUCLEOTIDE SEQUENCE [LARGE SCALE GENOMIC DNA]</scope>
    <source>
        <strain evidence="6">JCM 11483</strain>
    </source>
</reference>
<dbReference type="SUPFAM" id="SSF52172">
    <property type="entry name" value="CheY-like"/>
    <property type="match status" value="1"/>
</dbReference>
<dbReference type="RefSeq" id="WP_344720287.1">
    <property type="nucleotide sequence ID" value="NZ_BAAAYG010000005.1"/>
</dbReference>
<evidence type="ECO:0000259" key="4">
    <source>
        <dbReference type="PROSITE" id="PS50110"/>
    </source>
</evidence>
<dbReference type="SUPFAM" id="SSF46894">
    <property type="entry name" value="C-terminal effector domain of the bipartite response regulators"/>
    <property type="match status" value="1"/>
</dbReference>
<comment type="caution">
    <text evidence="5">The sequence shown here is derived from an EMBL/GenBank/DDBJ whole genome shotgun (WGS) entry which is preliminary data.</text>
</comment>
<gene>
    <name evidence="5" type="ORF">GCM10020260_17300</name>
</gene>
<dbReference type="InterPro" id="IPR011006">
    <property type="entry name" value="CheY-like_superfamily"/>
</dbReference>
<feature type="domain" description="Response regulatory" evidence="4">
    <location>
        <begin position="19"/>
        <end position="135"/>
    </location>
</feature>
<dbReference type="PRINTS" id="PR00038">
    <property type="entry name" value="HTHLUXR"/>
</dbReference>
<evidence type="ECO:0000259" key="3">
    <source>
        <dbReference type="PROSITE" id="PS50043"/>
    </source>
</evidence>
<dbReference type="InterPro" id="IPR000792">
    <property type="entry name" value="Tscrpt_reg_LuxR_C"/>
</dbReference>
<feature type="domain" description="HTH luxR-type" evidence="3">
    <location>
        <begin position="150"/>
        <end position="215"/>
    </location>
</feature>
<evidence type="ECO:0000256" key="2">
    <source>
        <dbReference type="PROSITE-ProRule" id="PRU00169"/>
    </source>
</evidence>
<dbReference type="Proteomes" id="UP001501736">
    <property type="component" value="Unassembled WGS sequence"/>
</dbReference>
<dbReference type="PANTHER" id="PTHR43214:SF42">
    <property type="entry name" value="TRANSCRIPTIONAL REGULATORY PROTEIN DESR"/>
    <property type="match status" value="1"/>
</dbReference>
<dbReference type="InterPro" id="IPR039420">
    <property type="entry name" value="WalR-like"/>
</dbReference>
<accession>A0ABP6RDD0</accession>
<keyword evidence="6" id="KW-1185">Reference proteome</keyword>
<name>A0ABP6RDD0_9MICC</name>
<proteinExistence type="predicted"/>
<dbReference type="PROSITE" id="PS50110">
    <property type="entry name" value="RESPONSE_REGULATORY"/>
    <property type="match status" value="1"/>
</dbReference>
<dbReference type="SMART" id="SM00421">
    <property type="entry name" value="HTH_LUXR"/>
    <property type="match status" value="1"/>
</dbReference>
<dbReference type="InterPro" id="IPR001789">
    <property type="entry name" value="Sig_transdc_resp-reg_receiver"/>
</dbReference>
<sequence>MSSSEDCGPESTAENAPIRLLLADDQDLVRGGLAALLELEPDLTVVAAVGRGDEVLAAVQARRPDVALVDIEMPGADGLAVAAQLTREAPDCRCLIVTTFGRPGYLRRAMDAGAAGFIVKDTPAEQLAAAVRRVAAGERVVDPQLAAASLAGGENPFTAREQEVLRAAADGASVRAIAETIHLSPGTVRNHLSAIIGKTHAQNRHDAARIAAEHGWL</sequence>
<dbReference type="Gene3D" id="3.40.50.2300">
    <property type="match status" value="1"/>
</dbReference>
<feature type="modified residue" description="4-aspartylphosphate" evidence="2">
    <location>
        <position position="70"/>
    </location>
</feature>